<feature type="compositionally biased region" description="Polar residues" evidence="2">
    <location>
        <begin position="590"/>
        <end position="602"/>
    </location>
</feature>
<keyword evidence="1" id="KW-0175">Coiled coil</keyword>
<reference evidence="3" key="1">
    <citation type="submission" date="2025-08" db="UniProtKB">
        <authorList>
            <consortium name="Ensembl"/>
        </authorList>
    </citation>
    <scope>IDENTIFICATION</scope>
</reference>
<accession>A0A674EYU0</accession>
<dbReference type="GO" id="GO:0098998">
    <property type="term" value="C:extrinsic component of postsynaptic early endosome membrane"/>
    <property type="evidence" value="ECO:0007669"/>
    <property type="project" value="TreeGrafter"/>
</dbReference>
<feature type="coiled-coil region" evidence="1">
    <location>
        <begin position="420"/>
        <end position="475"/>
    </location>
</feature>
<evidence type="ECO:0000313" key="3">
    <source>
        <dbReference type="Ensembl" id="ENSSTUP00000113496.1"/>
    </source>
</evidence>
<dbReference type="GO" id="GO:1905244">
    <property type="term" value="P:regulation of modification of synaptic structure"/>
    <property type="evidence" value="ECO:0007669"/>
    <property type="project" value="TreeGrafter"/>
</dbReference>
<sequence>MQAQLLELRTQNYQLSDDLRKNTTELNAVRLKTSAYFLFTWIGCLSGVCAQEVDALLSENEMLQGKLHSQEDDFRLQNSTLMQELSKLCTQIEELQHEIKELKDGKGLQAESSRPISISVEGELLRLQTENTALQKKMTAGLPACPAGPAVRTTGLVMKQDALRWSALCPNPIMQCFGPEVELQLHTEVEEKRLLKEQLQTLEVINNPFYKPRLVFSQFFYDLFYSFLRSQGEKEALYNDSRTKIDEIQQRKEEELKSLNIRIQNLQGDLLSANQRVGEMKEQLQSRQKEHELVLHTLRDQIQTVKTQEMNLLRDQNMALNVELQQRRTEQESFLAQRDDLNSQLQEVNRANSRLLEQLTELDQWKDRLQQELEEAKKTADKRKAMLDELAMEIITEKSRHKEELSDVRLQHEKEVLGVRARYEKELRGLHEDKNRTEEEIRSQLRDEKARNKELEGLQQCVEELQAHVQSMEDTKGWFERRLKDAEVHDQLHFHIDLFASDIDGLNLQLTEVEKERDVHIETIGKLKQEIKDTVDGQRILEKKGSSALKDLKRQLQLERKRADKLQERLQEILTNTKTRTGLEELVLSEISSPSPKQQRGDSSSVSSFSYGEIMKEGATSQSINKSASGSPQSQRPADLSDDEVGELFQRLAEVQQEKWMLEEKVKHLEVSCSSMADDICKKSAIIETYVMDSRIGNVGGHGHGLGSVLRDLVKPGDENLREMNKKLQNMLEEQLTKNMHLQKVGHTTGGGPHYRRYTAVKNYLPPF</sequence>
<proteinExistence type="predicted"/>
<feature type="coiled-coil region" evidence="1">
    <location>
        <begin position="510"/>
        <end position="576"/>
    </location>
</feature>
<feature type="coiled-coil region" evidence="1">
    <location>
        <begin position="718"/>
        <end position="745"/>
    </location>
</feature>
<reference evidence="3" key="2">
    <citation type="submission" date="2025-09" db="UniProtKB">
        <authorList>
            <consortium name="Ensembl"/>
        </authorList>
    </citation>
    <scope>IDENTIFICATION</scope>
</reference>
<dbReference type="Ensembl" id="ENSSTUT00000121478.1">
    <property type="protein sequence ID" value="ENSSTUP00000113496.1"/>
    <property type="gene ID" value="ENSSTUG00000050061.1"/>
</dbReference>
<dbReference type="GO" id="GO:0098837">
    <property type="term" value="C:postsynaptic recycling endosome"/>
    <property type="evidence" value="ECO:0007669"/>
    <property type="project" value="TreeGrafter"/>
</dbReference>
<evidence type="ECO:0000256" key="1">
    <source>
        <dbReference type="SAM" id="Coils"/>
    </source>
</evidence>
<dbReference type="InterPro" id="IPR026204">
    <property type="entry name" value="GRIPAP1"/>
</dbReference>
<dbReference type="GO" id="GO:0098887">
    <property type="term" value="P:neurotransmitter receptor transport, endosome to postsynaptic membrane"/>
    <property type="evidence" value="ECO:0007669"/>
    <property type="project" value="TreeGrafter"/>
</dbReference>
<name>A0A674EYU0_SALTR</name>
<dbReference type="GO" id="GO:0099158">
    <property type="term" value="P:regulation of recycling endosome localization within postsynapse"/>
    <property type="evidence" value="ECO:0007669"/>
    <property type="project" value="TreeGrafter"/>
</dbReference>
<feature type="region of interest" description="Disordered" evidence="2">
    <location>
        <begin position="589"/>
        <end position="608"/>
    </location>
</feature>
<evidence type="ECO:0000313" key="4">
    <source>
        <dbReference type="Proteomes" id="UP000472277"/>
    </source>
</evidence>
<protein>
    <submittedName>
        <fullName evidence="3">GRIP1 associated protein 1</fullName>
    </submittedName>
</protein>
<dbReference type="PANTHER" id="PTHR18978">
    <property type="entry name" value="GRIP-1 ASSOCIATED PROTEIN 1"/>
    <property type="match status" value="1"/>
</dbReference>
<feature type="coiled-coil region" evidence="1">
    <location>
        <begin position="249"/>
        <end position="301"/>
    </location>
</feature>
<feature type="coiled-coil region" evidence="1">
    <location>
        <begin position="338"/>
        <end position="393"/>
    </location>
</feature>
<dbReference type="GeneTree" id="ENSGT00720000108868"/>
<dbReference type="Proteomes" id="UP000472277">
    <property type="component" value="Chromosome 30"/>
</dbReference>
<feature type="coiled-coil region" evidence="1">
    <location>
        <begin position="53"/>
        <end position="105"/>
    </location>
</feature>
<dbReference type="GO" id="GO:0099152">
    <property type="term" value="P:regulation of neurotransmitter receptor transport, endosome to postsynaptic membrane"/>
    <property type="evidence" value="ECO:0007669"/>
    <property type="project" value="TreeGrafter"/>
</dbReference>
<gene>
    <name evidence="3" type="primary">GRIPAP1</name>
    <name evidence="3" type="synonym">gripap1</name>
</gene>
<evidence type="ECO:0000256" key="2">
    <source>
        <dbReference type="SAM" id="MobiDB-lite"/>
    </source>
</evidence>
<feature type="compositionally biased region" description="Polar residues" evidence="2">
    <location>
        <begin position="619"/>
        <end position="636"/>
    </location>
</feature>
<dbReference type="PANTHER" id="PTHR18978:SF1">
    <property type="entry name" value="GRIP1-ASSOCIATED PROTEIN 1"/>
    <property type="match status" value="1"/>
</dbReference>
<dbReference type="AlphaFoldDB" id="A0A674EYU0"/>
<feature type="region of interest" description="Disordered" evidence="2">
    <location>
        <begin position="619"/>
        <end position="642"/>
    </location>
</feature>
<dbReference type="GO" id="GO:0098978">
    <property type="term" value="C:glutamatergic synapse"/>
    <property type="evidence" value="ECO:0007669"/>
    <property type="project" value="TreeGrafter"/>
</dbReference>
<organism evidence="3 4">
    <name type="scientific">Salmo trutta</name>
    <name type="common">Brown trout</name>
    <dbReference type="NCBI Taxonomy" id="8032"/>
    <lineage>
        <taxon>Eukaryota</taxon>
        <taxon>Metazoa</taxon>
        <taxon>Chordata</taxon>
        <taxon>Craniata</taxon>
        <taxon>Vertebrata</taxon>
        <taxon>Euteleostomi</taxon>
        <taxon>Actinopterygii</taxon>
        <taxon>Neopterygii</taxon>
        <taxon>Teleostei</taxon>
        <taxon>Protacanthopterygii</taxon>
        <taxon>Salmoniformes</taxon>
        <taxon>Salmonidae</taxon>
        <taxon>Salmoninae</taxon>
        <taxon>Salmo</taxon>
    </lineage>
</organism>
<keyword evidence="4" id="KW-1185">Reference proteome</keyword>